<dbReference type="Proteomes" id="UP000054018">
    <property type="component" value="Unassembled WGS sequence"/>
</dbReference>
<dbReference type="HOGENOM" id="CLU_056788_9_2_1"/>
<accession>A0A0C9ZDP8</accession>
<protein>
    <recommendedName>
        <fullName evidence="3">Transposase Tc1-like domain-containing protein</fullName>
    </recommendedName>
</protein>
<evidence type="ECO:0008006" key="3">
    <source>
        <dbReference type="Google" id="ProtNLM"/>
    </source>
</evidence>
<dbReference type="EMBL" id="KN833813">
    <property type="protein sequence ID" value="KIK18063.1"/>
    <property type="molecule type" value="Genomic_DNA"/>
</dbReference>
<keyword evidence="2" id="KW-1185">Reference proteome</keyword>
<dbReference type="STRING" id="765257.A0A0C9ZDP8"/>
<proteinExistence type="predicted"/>
<sequence length="98" mass="11343">MCLDLSTRTIQRVLAHFWTYGTIPNPGDGTDEEMRVRKRQLRDVDVEFLLGTVQNSPDLYLDELQQMLEASCGVYVSRATVWRTLCRGGFMMKKNIQQ</sequence>
<gene>
    <name evidence="1" type="ORF">PISMIDRAFT_14613</name>
</gene>
<dbReference type="InterPro" id="IPR009057">
    <property type="entry name" value="Homeodomain-like_sf"/>
</dbReference>
<name>A0A0C9ZDP8_9AGAM</name>
<evidence type="ECO:0000313" key="1">
    <source>
        <dbReference type="EMBL" id="KIK18063.1"/>
    </source>
</evidence>
<reference evidence="1 2" key="1">
    <citation type="submission" date="2014-04" db="EMBL/GenBank/DDBJ databases">
        <authorList>
            <consortium name="DOE Joint Genome Institute"/>
            <person name="Kuo A."/>
            <person name="Kohler A."/>
            <person name="Costa M.D."/>
            <person name="Nagy L.G."/>
            <person name="Floudas D."/>
            <person name="Copeland A."/>
            <person name="Barry K.W."/>
            <person name="Cichocki N."/>
            <person name="Veneault-Fourrey C."/>
            <person name="LaButti K."/>
            <person name="Lindquist E.A."/>
            <person name="Lipzen A."/>
            <person name="Lundell T."/>
            <person name="Morin E."/>
            <person name="Murat C."/>
            <person name="Sun H."/>
            <person name="Tunlid A."/>
            <person name="Henrissat B."/>
            <person name="Grigoriev I.V."/>
            <person name="Hibbett D.S."/>
            <person name="Martin F."/>
            <person name="Nordberg H.P."/>
            <person name="Cantor M.N."/>
            <person name="Hua S.X."/>
        </authorList>
    </citation>
    <scope>NUCLEOTIDE SEQUENCE [LARGE SCALE GENOMIC DNA]</scope>
    <source>
        <strain evidence="1 2">441</strain>
    </source>
</reference>
<dbReference type="OrthoDB" id="3203937at2759"/>
<dbReference type="SUPFAM" id="SSF46689">
    <property type="entry name" value="Homeodomain-like"/>
    <property type="match status" value="1"/>
</dbReference>
<evidence type="ECO:0000313" key="2">
    <source>
        <dbReference type="Proteomes" id="UP000054018"/>
    </source>
</evidence>
<dbReference type="AlphaFoldDB" id="A0A0C9ZDP8"/>
<reference evidence="2" key="2">
    <citation type="submission" date="2015-01" db="EMBL/GenBank/DDBJ databases">
        <title>Evolutionary Origins and Diversification of the Mycorrhizal Mutualists.</title>
        <authorList>
            <consortium name="DOE Joint Genome Institute"/>
            <consortium name="Mycorrhizal Genomics Consortium"/>
            <person name="Kohler A."/>
            <person name="Kuo A."/>
            <person name="Nagy L.G."/>
            <person name="Floudas D."/>
            <person name="Copeland A."/>
            <person name="Barry K.W."/>
            <person name="Cichocki N."/>
            <person name="Veneault-Fourrey C."/>
            <person name="LaButti K."/>
            <person name="Lindquist E.A."/>
            <person name="Lipzen A."/>
            <person name="Lundell T."/>
            <person name="Morin E."/>
            <person name="Murat C."/>
            <person name="Riley R."/>
            <person name="Ohm R."/>
            <person name="Sun H."/>
            <person name="Tunlid A."/>
            <person name="Henrissat B."/>
            <person name="Grigoriev I.V."/>
            <person name="Hibbett D.S."/>
            <person name="Martin F."/>
        </authorList>
    </citation>
    <scope>NUCLEOTIDE SEQUENCE [LARGE SCALE GENOMIC DNA]</scope>
    <source>
        <strain evidence="2">441</strain>
    </source>
</reference>
<organism evidence="1 2">
    <name type="scientific">Pisolithus microcarpus 441</name>
    <dbReference type="NCBI Taxonomy" id="765257"/>
    <lineage>
        <taxon>Eukaryota</taxon>
        <taxon>Fungi</taxon>
        <taxon>Dikarya</taxon>
        <taxon>Basidiomycota</taxon>
        <taxon>Agaricomycotina</taxon>
        <taxon>Agaricomycetes</taxon>
        <taxon>Agaricomycetidae</taxon>
        <taxon>Boletales</taxon>
        <taxon>Sclerodermatineae</taxon>
        <taxon>Pisolithaceae</taxon>
        <taxon>Pisolithus</taxon>
    </lineage>
</organism>